<evidence type="ECO:0000313" key="1">
    <source>
        <dbReference type="EMBL" id="AAC40721.1"/>
    </source>
</evidence>
<dbReference type="RefSeq" id="YP_073747.1">
    <property type="nucleotide sequence ID" value="NC_001716.2"/>
</dbReference>
<name>Q77Y92_HHV7R</name>
<dbReference type="EMBL" id="AF037218">
    <property type="protein sequence ID" value="AAC40721.1"/>
    <property type="molecule type" value="Genomic_DNA"/>
</dbReference>
<proteinExistence type="predicted"/>
<dbReference type="InterPro" id="IPR003360">
    <property type="entry name" value="US22-like"/>
</dbReference>
<evidence type="ECO:0000313" key="2">
    <source>
        <dbReference type="Proteomes" id="UP000098510"/>
    </source>
</evidence>
<organism evidence="1 2">
    <name type="scientific">Human herpesvirus 7 (strain RK)</name>
    <name type="common">HHV-7</name>
    <name type="synonym">Human T lymphotropic virus</name>
    <dbReference type="NCBI Taxonomy" id="262398"/>
    <lineage>
        <taxon>Viruses</taxon>
        <taxon>Duplodnaviria</taxon>
        <taxon>Heunggongvirae</taxon>
        <taxon>Peploviricota</taxon>
        <taxon>Herviviricetes</taxon>
        <taxon>Herpesvirales</taxon>
        <taxon>Orthoherpesviridae</taxon>
        <taxon>Betaherpesvirinae</taxon>
        <taxon>Roseolovirus</taxon>
        <taxon>Roseolovirus humanbeta7</taxon>
        <taxon>Human betaherpesvirus 7</taxon>
    </lineage>
</organism>
<sequence>MADLGSDFNFEERVLRVVAKDLKKENSFIRKYVAHVDGKKDLKVANVEKTFLSDKKRKEKIFESAKAKLVDFLRVYTNFNSLKMFLFLNPHLRVPLVFPEGFELVLTYGVEGYEEDKLKKYAALVCCPEELTVLGYIKHTVTTVYELEYETDDVVILLGKVGRVYAHTTLFPDQLCRVGDTIDSFLRKGLKRCLYAYVLCKCLQFEVSDPEIEAITTCAEILAFRDRHLGEKFELRWPARENILFHHRKDSFHFVSDPEIKSVLADMCFFASFGLKCFSDGARISLYADCSGKIYGFNDNDPDGNLTFIAESFQVFRFVGVRNFYKHHTFYAAQPKWCQKPLCHFSSRFYLKTARQGDCDLLFLAARADERAAFPDVGTQIFRC</sequence>
<protein>
    <submittedName>
        <fullName evidence="1">U3</fullName>
    </submittedName>
</protein>
<dbReference type="Pfam" id="PF02393">
    <property type="entry name" value="US22"/>
    <property type="match status" value="1"/>
</dbReference>
<organismHost>
    <name type="scientific">Homo sapiens</name>
    <name type="common">Human</name>
    <dbReference type="NCBI Taxonomy" id="9606"/>
</organismHost>
<gene>
    <name evidence="1" type="primary">U3</name>
</gene>
<dbReference type="Proteomes" id="UP000098510">
    <property type="component" value="Segment"/>
</dbReference>
<accession>Q77Y92</accession>
<keyword evidence="2" id="KW-1185">Reference proteome</keyword>
<dbReference type="KEGG" id="vg:3289465"/>
<dbReference type="GeneID" id="3289465"/>
<dbReference type="DNASU" id="3289465"/>
<reference evidence="1 2" key="1">
    <citation type="journal article" date="1998" name="Virology">
        <title>The DNA sequence of the RK strain of human herpesvirus 7.</title>
        <authorList>
            <person name="Megaw A.G."/>
            <person name="Rapaport D."/>
            <person name="Avidor B."/>
            <person name="Frenkel N."/>
            <person name="Davison A.J."/>
        </authorList>
    </citation>
    <scope>NUCLEOTIDE SEQUENCE [LARGE SCALE GENOMIC DNA]</scope>
    <source>
        <strain evidence="1 2">RK</strain>
    </source>
</reference>